<feature type="compositionally biased region" description="Basic and acidic residues" evidence="1">
    <location>
        <begin position="62"/>
        <end position="75"/>
    </location>
</feature>
<feature type="compositionally biased region" description="Acidic residues" evidence="1">
    <location>
        <begin position="50"/>
        <end position="61"/>
    </location>
</feature>
<gene>
    <name evidence="2" type="ORF">ORF022L</name>
</gene>
<accession>C3RWM1</accession>
<reference evidence="2 3" key="1">
    <citation type="journal article" date="2009" name="BMC Genomics">
        <title>Complete sequence determination of a novel reptile iridovirus isolated from soft-shelled turtle and evolutionary analysis of Iridoviridae.</title>
        <authorList>
            <person name="Huang Y."/>
            <person name="Huang X."/>
            <person name="Liu H."/>
            <person name="Gong J."/>
            <person name="Ouyang Z."/>
            <person name="Cui H."/>
            <person name="Cao J."/>
            <person name="Zhao Y."/>
            <person name="Wang X."/>
            <person name="Jiang Y."/>
            <person name="Qin Q."/>
        </authorList>
    </citation>
    <scope>NUCLEOTIDE SEQUENCE [LARGE SCALE GENOMIC DNA]</scope>
</reference>
<evidence type="ECO:0000256" key="1">
    <source>
        <dbReference type="SAM" id="MobiDB-lite"/>
    </source>
</evidence>
<organism evidence="2 3">
    <name type="scientific">Soft-shelled turtle iridovirus</name>
    <dbReference type="NCBI Taxonomy" id="365144"/>
    <lineage>
        <taxon>Viruses</taxon>
        <taxon>Varidnaviria</taxon>
        <taxon>Bamfordvirae</taxon>
        <taxon>Nucleocytoviricota</taxon>
        <taxon>Megaviricetes</taxon>
        <taxon>Pimascovirales</taxon>
        <taxon>Pimascovirales incertae sedis</taxon>
        <taxon>Iridoviridae</taxon>
        <taxon>Alphairidovirinae</taxon>
        <taxon>Ranavirus</taxon>
        <taxon>Ranavirus rana1</taxon>
        <taxon>Frog virus 3</taxon>
    </lineage>
</organism>
<name>C3RWM1_FRG3V</name>
<sequence length="177" mass="18776">MEDIHLGSPLETEGVLGTLAAPDASKLFGGLDDAPDASKLFGGLDDAEVPEVPEVQEDPEVPEVRETPEGRDIPEQSHSSANIWYAMPFLRILWPVTGFLVGSLQKASHVSSSVSSPVRLFVSGVSGYPLQISIRSVYSGSFLLRGEPVTGFLVGSAANLSHTPPGPTWGLMTFLTS</sequence>
<dbReference type="Proteomes" id="UP000132997">
    <property type="component" value="Segment"/>
</dbReference>
<feature type="region of interest" description="Disordered" evidence="1">
    <location>
        <begin position="50"/>
        <end position="77"/>
    </location>
</feature>
<dbReference type="EMBL" id="EU627010">
    <property type="protein sequence ID" value="ACF42241.1"/>
    <property type="molecule type" value="Genomic_DNA"/>
</dbReference>
<evidence type="ECO:0000313" key="2">
    <source>
        <dbReference type="EMBL" id="ACF42241.1"/>
    </source>
</evidence>
<proteinExistence type="predicted"/>
<evidence type="ECO:0000313" key="3">
    <source>
        <dbReference type="Proteomes" id="UP000132997"/>
    </source>
</evidence>
<protein>
    <submittedName>
        <fullName evidence="2">Uncharacterized protein</fullName>
    </submittedName>
</protein>